<evidence type="ECO:0000313" key="4">
    <source>
        <dbReference type="Proteomes" id="UP000494111"/>
    </source>
</evidence>
<keyword evidence="2" id="KW-0812">Transmembrane</keyword>
<dbReference type="Proteomes" id="UP000494111">
    <property type="component" value="Unassembled WGS sequence"/>
</dbReference>
<accession>A0A6S6ZJD8</accession>
<evidence type="ECO:0000256" key="1">
    <source>
        <dbReference type="SAM" id="MobiDB-lite"/>
    </source>
</evidence>
<name>A0A6S6ZJD8_9BURK</name>
<dbReference type="RefSeq" id="WP_175192422.1">
    <property type="nucleotide sequence ID" value="NZ_CADIJO010000004.1"/>
</dbReference>
<sequence length="56" mass="6107">MSHFSLLPPRPGAAPGPGASHRSSFLASAWRRMAYALAAAAVLWALTGWAMDWWPR</sequence>
<feature type="region of interest" description="Disordered" evidence="1">
    <location>
        <begin position="1"/>
        <end position="22"/>
    </location>
</feature>
<protein>
    <submittedName>
        <fullName evidence="3">Uncharacterized protein</fullName>
    </submittedName>
</protein>
<dbReference type="EMBL" id="CADIJO010000004">
    <property type="protein sequence ID" value="CAB3678153.1"/>
    <property type="molecule type" value="Genomic_DNA"/>
</dbReference>
<organism evidence="3 4">
    <name type="scientific">Achromobacter deleyi</name>
    <dbReference type="NCBI Taxonomy" id="1353891"/>
    <lineage>
        <taxon>Bacteria</taxon>
        <taxon>Pseudomonadati</taxon>
        <taxon>Pseudomonadota</taxon>
        <taxon>Betaproteobacteria</taxon>
        <taxon>Burkholderiales</taxon>
        <taxon>Alcaligenaceae</taxon>
        <taxon>Achromobacter</taxon>
    </lineage>
</organism>
<feature type="transmembrane region" description="Helical" evidence="2">
    <location>
        <begin position="33"/>
        <end position="51"/>
    </location>
</feature>
<reference evidence="3 4" key="1">
    <citation type="submission" date="2020-04" db="EMBL/GenBank/DDBJ databases">
        <authorList>
            <person name="De Canck E."/>
        </authorList>
    </citation>
    <scope>NUCLEOTIDE SEQUENCE [LARGE SCALE GENOMIC DNA]</scope>
    <source>
        <strain evidence="3 4">LMG 3458</strain>
    </source>
</reference>
<proteinExistence type="predicted"/>
<dbReference type="AlphaFoldDB" id="A0A6S6ZJD8"/>
<gene>
    <name evidence="3" type="ORF">LMG3458_01459</name>
</gene>
<evidence type="ECO:0000256" key="2">
    <source>
        <dbReference type="SAM" id="Phobius"/>
    </source>
</evidence>
<keyword evidence="2" id="KW-0472">Membrane</keyword>
<evidence type="ECO:0000313" key="3">
    <source>
        <dbReference type="EMBL" id="CAB3678153.1"/>
    </source>
</evidence>
<keyword evidence="2" id="KW-1133">Transmembrane helix</keyword>